<dbReference type="Pfam" id="PF01343">
    <property type="entry name" value="Peptidase_S49"/>
    <property type="match status" value="2"/>
</dbReference>
<comment type="caution">
    <text evidence="10">The sequence shown here is derived from an EMBL/GenBank/DDBJ whole genome shotgun (WGS) entry which is preliminary data.</text>
</comment>
<protein>
    <submittedName>
        <fullName evidence="10">Signal peptide peptidase SppA</fullName>
    </submittedName>
</protein>
<dbReference type="InterPro" id="IPR002142">
    <property type="entry name" value="Peptidase_S49"/>
</dbReference>
<evidence type="ECO:0000256" key="4">
    <source>
        <dbReference type="ARBA" id="ARBA00022801"/>
    </source>
</evidence>
<evidence type="ECO:0000256" key="2">
    <source>
        <dbReference type="ARBA" id="ARBA00008683"/>
    </source>
</evidence>
<dbReference type="InterPro" id="IPR004634">
    <property type="entry name" value="Pept_S49_pIV"/>
</dbReference>
<reference evidence="10 11" key="1">
    <citation type="submission" date="2018-07" db="EMBL/GenBank/DDBJ databases">
        <title>Halioglobus sp. genome submission.</title>
        <authorList>
            <person name="Ye M.-Q."/>
            <person name="Du Z.-J."/>
        </authorList>
    </citation>
    <scope>NUCLEOTIDE SEQUENCE [LARGE SCALE GENOMIC DNA]</scope>
    <source>
        <strain evidence="10 11">U0301</strain>
    </source>
</reference>
<evidence type="ECO:0000256" key="5">
    <source>
        <dbReference type="ARBA" id="ARBA00022825"/>
    </source>
</evidence>
<keyword evidence="4" id="KW-0378">Hydrolase</keyword>
<dbReference type="PANTHER" id="PTHR33209">
    <property type="entry name" value="PROTEASE 4"/>
    <property type="match status" value="1"/>
</dbReference>
<keyword evidence="5" id="KW-0720">Serine protease</keyword>
<dbReference type="Gene3D" id="3.90.226.10">
    <property type="entry name" value="2-enoyl-CoA Hydratase, Chain A, domain 1"/>
    <property type="match status" value="2"/>
</dbReference>
<keyword evidence="8" id="KW-1133">Transmembrane helix</keyword>
<evidence type="ECO:0000256" key="6">
    <source>
        <dbReference type="ARBA" id="ARBA00023136"/>
    </source>
</evidence>
<name>A0A3L7DXC1_9GAMM</name>
<dbReference type="PANTHER" id="PTHR33209:SF1">
    <property type="entry name" value="PEPTIDASE S49 DOMAIN-CONTAINING PROTEIN"/>
    <property type="match status" value="1"/>
</dbReference>
<keyword evidence="3" id="KW-0645">Protease</keyword>
<evidence type="ECO:0000259" key="9">
    <source>
        <dbReference type="Pfam" id="PF01343"/>
    </source>
</evidence>
<keyword evidence="6 8" id="KW-0472">Membrane</keyword>
<keyword evidence="8" id="KW-0812">Transmembrane</keyword>
<dbReference type="GO" id="GO:0006465">
    <property type="term" value="P:signal peptide processing"/>
    <property type="evidence" value="ECO:0007669"/>
    <property type="project" value="InterPro"/>
</dbReference>
<evidence type="ECO:0000256" key="3">
    <source>
        <dbReference type="ARBA" id="ARBA00022670"/>
    </source>
</evidence>
<dbReference type="AlphaFoldDB" id="A0A3L7DXC1"/>
<dbReference type="SUPFAM" id="SSF52096">
    <property type="entry name" value="ClpP/crotonase"/>
    <property type="match status" value="2"/>
</dbReference>
<dbReference type="Proteomes" id="UP000265509">
    <property type="component" value="Unassembled WGS sequence"/>
</dbReference>
<dbReference type="InterPro" id="IPR004635">
    <property type="entry name" value="Pept_S49_SppA"/>
</dbReference>
<feature type="active site" description="Nucleophile" evidence="7">
    <location>
        <position position="406"/>
    </location>
</feature>
<evidence type="ECO:0000256" key="8">
    <source>
        <dbReference type="SAM" id="Phobius"/>
    </source>
</evidence>
<dbReference type="CDD" id="cd07018">
    <property type="entry name" value="S49_SppA_67K_type"/>
    <property type="match status" value="1"/>
</dbReference>
<feature type="transmembrane region" description="Helical" evidence="8">
    <location>
        <begin position="20"/>
        <end position="41"/>
    </location>
</feature>
<organism evidence="10 11">
    <name type="scientific">Seongchinamella sediminis</name>
    <dbReference type="NCBI Taxonomy" id="2283635"/>
    <lineage>
        <taxon>Bacteria</taxon>
        <taxon>Pseudomonadati</taxon>
        <taxon>Pseudomonadota</taxon>
        <taxon>Gammaproteobacteria</taxon>
        <taxon>Cellvibrionales</taxon>
        <taxon>Halieaceae</taxon>
        <taxon>Seongchinamella</taxon>
    </lineage>
</organism>
<feature type="active site" description="Proton donor/acceptor" evidence="7">
    <location>
        <position position="201"/>
    </location>
</feature>
<evidence type="ECO:0000313" key="11">
    <source>
        <dbReference type="Proteomes" id="UP000265509"/>
    </source>
</evidence>
<dbReference type="GO" id="GO:0008236">
    <property type="term" value="F:serine-type peptidase activity"/>
    <property type="evidence" value="ECO:0007669"/>
    <property type="project" value="UniProtKB-KW"/>
</dbReference>
<evidence type="ECO:0000256" key="1">
    <source>
        <dbReference type="ARBA" id="ARBA00004370"/>
    </source>
</evidence>
<evidence type="ECO:0000313" key="10">
    <source>
        <dbReference type="EMBL" id="RLQ21974.1"/>
    </source>
</evidence>
<dbReference type="InterPro" id="IPR047272">
    <property type="entry name" value="S49_SppA_C"/>
</dbReference>
<comment type="similarity">
    <text evidence="2">Belongs to the peptidase S49 family.</text>
</comment>
<dbReference type="OrthoDB" id="9764363at2"/>
<feature type="domain" description="Peptidase S49" evidence="9">
    <location>
        <begin position="390"/>
        <end position="540"/>
    </location>
</feature>
<dbReference type="NCBIfam" id="TIGR00705">
    <property type="entry name" value="SppA_67K"/>
    <property type="match status" value="1"/>
</dbReference>
<dbReference type="PIRSF" id="PIRSF001217">
    <property type="entry name" value="Protease_4_SppA"/>
    <property type="match status" value="1"/>
</dbReference>
<proteinExistence type="inferred from homology"/>
<comment type="subcellular location">
    <subcellularLocation>
        <location evidence="1">Membrane</location>
    </subcellularLocation>
</comment>
<evidence type="ECO:0000256" key="7">
    <source>
        <dbReference type="PIRSR" id="PIRSR001217-1"/>
    </source>
</evidence>
<keyword evidence="11" id="KW-1185">Reference proteome</keyword>
<dbReference type="GO" id="GO:0016020">
    <property type="term" value="C:membrane"/>
    <property type="evidence" value="ECO:0007669"/>
    <property type="project" value="UniProtKB-SubCell"/>
</dbReference>
<dbReference type="CDD" id="cd07023">
    <property type="entry name" value="S49_Sppa_N_C"/>
    <property type="match status" value="1"/>
</dbReference>
<dbReference type="InterPro" id="IPR029045">
    <property type="entry name" value="ClpP/crotonase-like_dom_sf"/>
</dbReference>
<sequence length="616" mass="65978">MSKPSLLRRIFGGIWRAITYVRLALANILFLLMLAVIYFVYFGGSPEPLPEKAALLLNPMGQIVDQKSPVDPLQALLGEPTPADHEVLLRDVIDAIELAERDDAINALVMELDYLMYAGISRSQEIVAALTSFRASGKPIVAVGDFFTQDQYLLASYADELISHPMGGVALEGFSVYHNYYAEALDKLSVSMHVFRAGQHKSAVEPLIRSDMSAGEKEVALDWLQDLWGNYTTIIEQNRQLAPGAVDDYVNGFAAAMTAGDGDSARLALEAGLVDQLMTRTAANDYLAGVVGARNDEGLYEAVPFEKYLSRKRPMHLSLDSQPRVAVITAQGNMLPGDQPPGTIGADSLSRLIRTTADRPGVEAIVLRVNTPGGSMFASEIIRQQILEVRSEGTPVVVSMGAMAASGGYYIAAAADEIVATANTITGSIGVFAAFPTLENLLQRGGIYTDGVGTTPLAGSLRLDRPLNPQLAQSLDAGVAHAYQVFLQIVADGRQMPLDEVAAVAEGRVWSAGDALELGLVDQLGGLDAAIEAAAARAELADYEVQYVEPRLSPSELILRQFAERVGGLGLIPRSDSVATLAGLARPLLGAADMLSSLQDPRHMFMRCLGCTEAIF</sequence>
<dbReference type="Gene3D" id="6.20.330.10">
    <property type="match status" value="1"/>
</dbReference>
<dbReference type="EMBL" id="QRAN01000009">
    <property type="protein sequence ID" value="RLQ21974.1"/>
    <property type="molecule type" value="Genomic_DNA"/>
</dbReference>
<accession>A0A3L7DXC1</accession>
<dbReference type="RefSeq" id="WP_117954180.1">
    <property type="nucleotide sequence ID" value="NZ_QRAN01000009.1"/>
</dbReference>
<dbReference type="NCBIfam" id="TIGR00706">
    <property type="entry name" value="SppA_dom"/>
    <property type="match status" value="1"/>
</dbReference>
<gene>
    <name evidence="10" type="primary">sppA</name>
    <name evidence="10" type="ORF">DWB85_10320</name>
</gene>
<dbReference type="InterPro" id="IPR047217">
    <property type="entry name" value="S49_SppA_67K_type_N"/>
</dbReference>
<feature type="domain" description="Peptidase S49" evidence="9">
    <location>
        <begin position="133"/>
        <end position="283"/>
    </location>
</feature>